<comment type="caution">
    <text evidence="3">The sequence shown here is derived from an EMBL/GenBank/DDBJ whole genome shotgun (WGS) entry which is preliminary data.</text>
</comment>
<dbReference type="GO" id="GO:0008757">
    <property type="term" value="F:S-adenosylmethionine-dependent methyltransferase activity"/>
    <property type="evidence" value="ECO:0007669"/>
    <property type="project" value="InterPro"/>
</dbReference>
<dbReference type="AlphaFoldDB" id="W4LE68"/>
<dbReference type="PANTHER" id="PTHR44068">
    <property type="entry name" value="ZGC:194242"/>
    <property type="match status" value="1"/>
</dbReference>
<dbReference type="EMBL" id="AZHW01000892">
    <property type="protein sequence ID" value="ETW95636.1"/>
    <property type="molecule type" value="Genomic_DNA"/>
</dbReference>
<dbReference type="Gene3D" id="3.40.50.150">
    <property type="entry name" value="Vaccinia Virus protein VP39"/>
    <property type="match status" value="1"/>
</dbReference>
<feature type="domain" description="Methyltransferase type 11" evidence="2">
    <location>
        <begin position="72"/>
        <end position="170"/>
    </location>
</feature>
<evidence type="ECO:0000313" key="4">
    <source>
        <dbReference type="Proteomes" id="UP000019141"/>
    </source>
</evidence>
<gene>
    <name evidence="3" type="ORF">ETSY1_29770</name>
</gene>
<dbReference type="Proteomes" id="UP000019141">
    <property type="component" value="Unassembled WGS sequence"/>
</dbReference>
<dbReference type="InterPro" id="IPR029063">
    <property type="entry name" value="SAM-dependent_MTases_sf"/>
</dbReference>
<dbReference type="Pfam" id="PF08241">
    <property type="entry name" value="Methyltransf_11"/>
    <property type="match status" value="1"/>
</dbReference>
<evidence type="ECO:0000313" key="3">
    <source>
        <dbReference type="EMBL" id="ETW95636.1"/>
    </source>
</evidence>
<dbReference type="CDD" id="cd02440">
    <property type="entry name" value="AdoMet_MTases"/>
    <property type="match status" value="1"/>
</dbReference>
<accession>W4LE68</accession>
<keyword evidence="1" id="KW-0808">Transferase</keyword>
<dbReference type="InterPro" id="IPR050447">
    <property type="entry name" value="Erg6_SMT_methyltransf"/>
</dbReference>
<keyword evidence="4" id="KW-1185">Reference proteome</keyword>
<sequence>MPALPPSDVVEFYDTHPINEDEILAKLVAAGVDLEHLTEDDLKDFDQDHYGGIEVVEVLAERAGIRRHHHVLDVCSGMGGPARWLAHRIGCRVTGLDITASRVEAAQRLSQRVHLDHLVDFVHGDATAMPLPEASYDVVISQEAWLHIPAKPGVVAECTRVVKPGGIIAFTDVILRAPLGPEAESRMASEMQAPGVSSIDHYLELLRANQCRVTSWEDLSTEWTDVLVNRLEMFRTLRDTTVAKFGEAHFERWDRTYDFYVGLFVAGKLGGVRIVAQREGT</sequence>
<proteinExistence type="predicted"/>
<dbReference type="PANTHER" id="PTHR44068:SF11">
    <property type="entry name" value="GERANYL DIPHOSPHATE 2-C-METHYLTRANSFERASE"/>
    <property type="match status" value="1"/>
</dbReference>
<name>W4LE68_ENTF1</name>
<protein>
    <recommendedName>
        <fullName evidence="2">Methyltransferase type 11 domain-containing protein</fullName>
    </recommendedName>
</protein>
<organism evidence="3 4">
    <name type="scientific">Entotheonella factor</name>
    <dbReference type="NCBI Taxonomy" id="1429438"/>
    <lineage>
        <taxon>Bacteria</taxon>
        <taxon>Pseudomonadati</taxon>
        <taxon>Nitrospinota/Tectimicrobiota group</taxon>
        <taxon>Candidatus Tectimicrobiota</taxon>
        <taxon>Candidatus Entotheonellia</taxon>
        <taxon>Candidatus Entotheonellales</taxon>
        <taxon>Candidatus Entotheonellaceae</taxon>
        <taxon>Candidatus Entotheonella</taxon>
    </lineage>
</organism>
<dbReference type="InterPro" id="IPR013216">
    <property type="entry name" value="Methyltransf_11"/>
</dbReference>
<evidence type="ECO:0000259" key="2">
    <source>
        <dbReference type="Pfam" id="PF08241"/>
    </source>
</evidence>
<reference evidence="3 4" key="1">
    <citation type="journal article" date="2014" name="Nature">
        <title>An environmental bacterial taxon with a large and distinct metabolic repertoire.</title>
        <authorList>
            <person name="Wilson M.C."/>
            <person name="Mori T."/>
            <person name="Ruckert C."/>
            <person name="Uria A.R."/>
            <person name="Helf M.J."/>
            <person name="Takada K."/>
            <person name="Gernert C."/>
            <person name="Steffens U.A."/>
            <person name="Heycke N."/>
            <person name="Schmitt S."/>
            <person name="Rinke C."/>
            <person name="Helfrich E.J."/>
            <person name="Brachmann A.O."/>
            <person name="Gurgui C."/>
            <person name="Wakimoto T."/>
            <person name="Kracht M."/>
            <person name="Crusemann M."/>
            <person name="Hentschel U."/>
            <person name="Abe I."/>
            <person name="Matsunaga S."/>
            <person name="Kalinowski J."/>
            <person name="Takeyama H."/>
            <person name="Piel J."/>
        </authorList>
    </citation>
    <scope>NUCLEOTIDE SEQUENCE [LARGE SCALE GENOMIC DNA]</scope>
    <source>
        <strain evidence="4">TSY1</strain>
    </source>
</reference>
<dbReference type="SUPFAM" id="SSF53335">
    <property type="entry name" value="S-adenosyl-L-methionine-dependent methyltransferases"/>
    <property type="match status" value="1"/>
</dbReference>
<evidence type="ECO:0000256" key="1">
    <source>
        <dbReference type="ARBA" id="ARBA00022679"/>
    </source>
</evidence>
<dbReference type="HOGENOM" id="CLU_039068_6_2_7"/>